<dbReference type="PANTHER" id="PTHR30069:SF46">
    <property type="entry name" value="OAR PROTEIN"/>
    <property type="match status" value="1"/>
</dbReference>
<dbReference type="Gene3D" id="2.40.170.20">
    <property type="entry name" value="TonB-dependent receptor, beta-barrel domain"/>
    <property type="match status" value="1"/>
</dbReference>
<evidence type="ECO:0000256" key="1">
    <source>
        <dbReference type="ARBA" id="ARBA00004571"/>
    </source>
</evidence>
<feature type="domain" description="TonB-dependent transporter Oar-like beta-barrel" evidence="10">
    <location>
        <begin position="346"/>
        <end position="634"/>
    </location>
</feature>
<organism evidence="11 12">
    <name type="scientific">Pendulispora albinea</name>
    <dbReference type="NCBI Taxonomy" id="2741071"/>
    <lineage>
        <taxon>Bacteria</taxon>
        <taxon>Pseudomonadati</taxon>
        <taxon>Myxococcota</taxon>
        <taxon>Myxococcia</taxon>
        <taxon>Myxococcales</taxon>
        <taxon>Sorangiineae</taxon>
        <taxon>Pendulisporaceae</taxon>
        <taxon>Pendulispora</taxon>
    </lineage>
</organism>
<dbReference type="PANTHER" id="PTHR30069">
    <property type="entry name" value="TONB-DEPENDENT OUTER MEMBRANE RECEPTOR"/>
    <property type="match status" value="1"/>
</dbReference>
<dbReference type="InterPro" id="IPR039426">
    <property type="entry name" value="TonB-dep_rcpt-like"/>
</dbReference>
<feature type="region of interest" description="Disordered" evidence="8">
    <location>
        <begin position="144"/>
        <end position="191"/>
    </location>
</feature>
<name>A0ABZ2M1H6_9BACT</name>
<feature type="compositionally biased region" description="Polar residues" evidence="8">
    <location>
        <begin position="176"/>
        <end position="191"/>
    </location>
</feature>
<evidence type="ECO:0000256" key="9">
    <source>
        <dbReference type="SAM" id="SignalP"/>
    </source>
</evidence>
<dbReference type="Pfam" id="PF25183">
    <property type="entry name" value="OMP_b-brl_4"/>
    <property type="match status" value="2"/>
</dbReference>
<evidence type="ECO:0000256" key="6">
    <source>
        <dbReference type="ARBA" id="ARBA00023237"/>
    </source>
</evidence>
<keyword evidence="11" id="KW-0675">Receptor</keyword>
<feature type="domain" description="TonB-dependent transporter Oar-like beta-barrel" evidence="10">
    <location>
        <begin position="245"/>
        <end position="316"/>
    </location>
</feature>
<keyword evidence="3 7" id="KW-1134">Transmembrane beta strand</keyword>
<protein>
    <submittedName>
        <fullName evidence="11">TonB-dependent receptor</fullName>
    </submittedName>
</protein>
<feature type="compositionally biased region" description="Polar residues" evidence="8">
    <location>
        <begin position="144"/>
        <end position="153"/>
    </location>
</feature>
<dbReference type="Gene3D" id="2.60.40.1120">
    <property type="entry name" value="Carboxypeptidase-like, regulatory domain"/>
    <property type="match status" value="1"/>
</dbReference>
<comment type="similarity">
    <text evidence="7">Belongs to the TonB-dependent receptor family.</text>
</comment>
<evidence type="ECO:0000256" key="2">
    <source>
        <dbReference type="ARBA" id="ARBA00022448"/>
    </source>
</evidence>
<keyword evidence="12" id="KW-1185">Reference proteome</keyword>
<evidence type="ECO:0000313" key="11">
    <source>
        <dbReference type="EMBL" id="WXB15928.1"/>
    </source>
</evidence>
<dbReference type="InterPro" id="IPR057601">
    <property type="entry name" value="Oar-like_b-barrel"/>
</dbReference>
<keyword evidence="9" id="KW-0732">Signal</keyword>
<keyword evidence="2 7" id="KW-0813">Transport</keyword>
<evidence type="ECO:0000256" key="3">
    <source>
        <dbReference type="ARBA" id="ARBA00022452"/>
    </source>
</evidence>
<dbReference type="RefSeq" id="WP_394825559.1">
    <property type="nucleotide sequence ID" value="NZ_CP089984.1"/>
</dbReference>
<dbReference type="Gene3D" id="2.170.130.10">
    <property type="entry name" value="TonB-dependent receptor, plug domain"/>
    <property type="match status" value="1"/>
</dbReference>
<dbReference type="InterPro" id="IPR036942">
    <property type="entry name" value="Beta-barrel_TonB_sf"/>
</dbReference>
<comment type="subcellular location">
    <subcellularLocation>
        <location evidence="1 7">Cell outer membrane</location>
        <topology evidence="1 7">Multi-pass membrane protein</topology>
    </subcellularLocation>
</comment>
<feature type="signal peptide" evidence="9">
    <location>
        <begin position="1"/>
        <end position="27"/>
    </location>
</feature>
<dbReference type="InterPro" id="IPR037066">
    <property type="entry name" value="Plug_dom_sf"/>
</dbReference>
<dbReference type="Proteomes" id="UP001370348">
    <property type="component" value="Chromosome"/>
</dbReference>
<dbReference type="SUPFAM" id="SSF56935">
    <property type="entry name" value="Porins"/>
    <property type="match status" value="1"/>
</dbReference>
<keyword evidence="5 7" id="KW-0472">Membrane</keyword>
<keyword evidence="4 7" id="KW-0812">Transmembrane</keyword>
<dbReference type="InterPro" id="IPR008969">
    <property type="entry name" value="CarboxyPept-like_regulatory"/>
</dbReference>
<evidence type="ECO:0000256" key="8">
    <source>
        <dbReference type="SAM" id="MobiDB-lite"/>
    </source>
</evidence>
<gene>
    <name evidence="11" type="ORF">LZC94_01365</name>
</gene>
<dbReference type="SUPFAM" id="SSF49464">
    <property type="entry name" value="Carboxypeptidase regulatory domain-like"/>
    <property type="match status" value="1"/>
</dbReference>
<evidence type="ECO:0000256" key="5">
    <source>
        <dbReference type="ARBA" id="ARBA00023136"/>
    </source>
</evidence>
<reference evidence="11 12" key="1">
    <citation type="submission" date="2021-12" db="EMBL/GenBank/DDBJ databases">
        <title>Discovery of the Pendulisporaceae a myxobacterial family with distinct sporulation behavior and unique specialized metabolism.</title>
        <authorList>
            <person name="Garcia R."/>
            <person name="Popoff A."/>
            <person name="Bader C.D."/>
            <person name="Loehr J."/>
            <person name="Walesch S."/>
            <person name="Walt C."/>
            <person name="Boldt J."/>
            <person name="Bunk B."/>
            <person name="Haeckl F.J.F.P.J."/>
            <person name="Gunesch A.P."/>
            <person name="Birkelbach J."/>
            <person name="Nuebel U."/>
            <person name="Pietschmann T."/>
            <person name="Bach T."/>
            <person name="Mueller R."/>
        </authorList>
    </citation>
    <scope>NUCLEOTIDE SEQUENCE [LARGE SCALE GENOMIC DNA]</scope>
    <source>
        <strain evidence="11 12">MSr11954</strain>
    </source>
</reference>
<proteinExistence type="inferred from homology"/>
<dbReference type="EMBL" id="CP089984">
    <property type="protein sequence ID" value="WXB15928.1"/>
    <property type="molecule type" value="Genomic_DNA"/>
</dbReference>
<accession>A0ABZ2M1H6</accession>
<dbReference type="Pfam" id="PF13620">
    <property type="entry name" value="CarboxypepD_reg"/>
    <property type="match status" value="1"/>
</dbReference>
<feature type="chain" id="PRO_5046449585" evidence="9">
    <location>
        <begin position="28"/>
        <end position="1041"/>
    </location>
</feature>
<keyword evidence="6 7" id="KW-0998">Cell outer membrane</keyword>
<evidence type="ECO:0000259" key="10">
    <source>
        <dbReference type="Pfam" id="PF25183"/>
    </source>
</evidence>
<sequence length="1041" mass="112241">MRLRSLDCIISAATLSAAIAYVAPAQAQVGAAVLTGKVVDAASKKGVMDAVVTVTSPALQGEQIVTTDNTGTYRIPSLPPGVYSLHLDKEGYRAYQRDEIQLRADSTIRLDADLLPEGLQAQEVVVVAHAPTVDVGSTTSGANINSDFTSRIPVTNPGARGGAQRSFESVAEATPGASSDTYGTSVNGSTSPENSYVIDGLRTNSARYGVNGSPLSIEFVKEVNVLSGGYLPEYGRSTGGILNVVTKSGSNEFHGSVWGNWTPGALEGARKYPYYLGTAIQTRRSLANIYDIGFDQSGPIIKDKLWYYVGFDVARSIYNLDRSIYVSRDGRTDIEGEQIPGSTQQYQASSTSYQIFAKLDYRINQNNKLALSFSATPTMSGGGGDFALNPNSGAIEVGGGNLIGTYTAMAHQRRSGSYDTILKWTTEFDNKSKNIETTIGWHHELGGTLGADGFNVGSGLGSSAYPNVVYRRSPNLWGLERFEGTGGASCTRITDPKDPTKTIPTCPLQEYRAGGPGFTDQNVLDVYAAKSVLTILAQGLGHHVIKAGAEFEVASSWNSRGYSGTRGLQETTSGSRFDEVRGYGYLTAPDQAVQLDRLVTRTHSINVGGFVQDSWSILDKVTVNAGVRWDNQFILGADGNLFMSFPNQFSPRVGVIFDPTQNGRSKIFASYARFNESVPLNIVDRGTGERGVRSSESAAQCNPLDPGQAQGVCQGAARPTFPAKRGWTEKDIPDRKFGPYSGGKIVDPDISVQSTSEFSAGGEYEILKNGRFGVSYVRRWMNNVVEDMSNDEGATFFIGNPGKGIAKGFPEATRNYDGGTVYFTKTFADSWLAQVSYTLSWLRGNLAGLYRPETGQLDPNSNSSFDLKSLLTNQQGDLPGDQRHSVKVFVAKDIQISKESNLNLGGSVQARSGGPTNFLGAHPLYGRDEAYILPRGTGDRLPWNGNVGTHVGYTWRFENGMSLGLTMDIFNLLNFQGALTQDERYTREDVLPIVGGSSADLKSVQTRAGSTLAPGQVNPNFGKATTYQEPRQFRFGIRGTF</sequence>
<evidence type="ECO:0000313" key="12">
    <source>
        <dbReference type="Proteomes" id="UP001370348"/>
    </source>
</evidence>
<evidence type="ECO:0000256" key="7">
    <source>
        <dbReference type="PROSITE-ProRule" id="PRU01360"/>
    </source>
</evidence>
<dbReference type="PROSITE" id="PS52016">
    <property type="entry name" value="TONB_DEPENDENT_REC_3"/>
    <property type="match status" value="1"/>
</dbReference>
<evidence type="ECO:0000256" key="4">
    <source>
        <dbReference type="ARBA" id="ARBA00022692"/>
    </source>
</evidence>